<protein>
    <submittedName>
        <fullName evidence="1">Uncharacterized protein</fullName>
    </submittedName>
</protein>
<dbReference type="AlphaFoldDB" id="L0RU89"/>
<dbReference type="Proteomes" id="UP000010466">
    <property type="component" value="Chromosome"/>
</dbReference>
<organism evidence="1 2">
    <name type="scientific">Mycoplasmopsis cynos (strain C142)</name>
    <name type="common">Mycoplasma cynos</name>
    <dbReference type="NCBI Taxonomy" id="1246955"/>
    <lineage>
        <taxon>Bacteria</taxon>
        <taxon>Bacillati</taxon>
        <taxon>Mycoplasmatota</taxon>
        <taxon>Mycoplasmoidales</taxon>
        <taxon>Metamycoplasmataceae</taxon>
        <taxon>Mycoplasmopsis</taxon>
    </lineage>
</organism>
<evidence type="ECO:0000313" key="1">
    <source>
        <dbReference type="EMBL" id="CCP23779.1"/>
    </source>
</evidence>
<evidence type="ECO:0000313" key="2">
    <source>
        <dbReference type="Proteomes" id="UP000010466"/>
    </source>
</evidence>
<dbReference type="KEGG" id="mcy:MCYN_0047"/>
<reference evidence="2" key="1">
    <citation type="journal article" date="2013" name="Genome Announc.">
        <title>Complete genome sequence of Mycoplasma cynos strain C142.</title>
        <authorList>
            <person name="Walker C.A."/>
            <person name="Mannering S.A."/>
            <person name="Shields S."/>
            <person name="Blake D.P."/>
            <person name="Brownlie J."/>
        </authorList>
    </citation>
    <scope>NUCLEOTIDE SEQUENCE [LARGE SCALE GENOMIC DNA]</scope>
    <source>
        <strain evidence="2">C142</strain>
    </source>
</reference>
<dbReference type="EMBL" id="HF559394">
    <property type="protein sequence ID" value="CCP23779.1"/>
    <property type="molecule type" value="Genomic_DNA"/>
</dbReference>
<dbReference type="HOGENOM" id="CLU_2410039_0_0_14"/>
<gene>
    <name evidence="1" type="primary">MCYN0047</name>
    <name evidence="1" type="ordered locus">MCYN_0047</name>
</gene>
<proteinExistence type="predicted"/>
<accession>L0RU89</accession>
<name>L0RU89_MYCC1</name>
<keyword evidence="2" id="KW-1185">Reference proteome</keyword>
<sequence>MVLFKTMQEYMIKFNRLLTSKNVDSINIEKALLKILSSLKKLYISIMIHKNFNKIVFLELKTQQELSHTWCYSTNISNIKKLRKGVCPLKTE</sequence>